<dbReference type="CDD" id="cd13929">
    <property type="entry name" value="PT-DMATS_CymD"/>
    <property type="match status" value="1"/>
</dbReference>
<comment type="similarity">
    <text evidence="1">Belongs to the tryptophan dimethylallyltransferase family.</text>
</comment>
<dbReference type="PANTHER" id="PTHR40627">
    <property type="entry name" value="INDOLE PRENYLTRANSFERASE TDIB-RELATED"/>
    <property type="match status" value="1"/>
</dbReference>
<evidence type="ECO:0000256" key="1">
    <source>
        <dbReference type="ARBA" id="ARBA00010209"/>
    </source>
</evidence>
<proteinExistence type="inferred from homology"/>
<dbReference type="SFLD" id="SFLDS00036">
    <property type="entry name" value="Aromatic_Prenyltransferase"/>
    <property type="match status" value="1"/>
</dbReference>
<comment type="caution">
    <text evidence="3">The sequence shown here is derived from an EMBL/GenBank/DDBJ whole genome shotgun (WGS) entry which is preliminary data.</text>
</comment>
<reference evidence="3 4" key="1">
    <citation type="submission" date="2024-02" db="EMBL/GenBank/DDBJ databases">
        <title>De novo assembly and annotation of 12 fungi associated with fruit tree decline syndrome in Ontario, Canada.</title>
        <authorList>
            <person name="Sulman M."/>
            <person name="Ellouze W."/>
            <person name="Ilyukhin E."/>
        </authorList>
    </citation>
    <scope>NUCLEOTIDE SEQUENCE [LARGE SCALE GENOMIC DNA]</scope>
    <source>
        <strain evidence="3 4">M42-189</strain>
    </source>
</reference>
<keyword evidence="2" id="KW-0808">Transferase</keyword>
<evidence type="ECO:0000313" key="4">
    <source>
        <dbReference type="Proteomes" id="UP001521785"/>
    </source>
</evidence>
<gene>
    <name evidence="3" type="ORF">SLS60_007306</name>
</gene>
<dbReference type="InterPro" id="IPR033964">
    <property type="entry name" value="ABBA"/>
</dbReference>
<organism evidence="3 4">
    <name type="scientific">Paraconiothyrium brasiliense</name>
    <dbReference type="NCBI Taxonomy" id="300254"/>
    <lineage>
        <taxon>Eukaryota</taxon>
        <taxon>Fungi</taxon>
        <taxon>Dikarya</taxon>
        <taxon>Ascomycota</taxon>
        <taxon>Pezizomycotina</taxon>
        <taxon>Dothideomycetes</taxon>
        <taxon>Pleosporomycetidae</taxon>
        <taxon>Pleosporales</taxon>
        <taxon>Massarineae</taxon>
        <taxon>Didymosphaeriaceae</taxon>
        <taxon>Paraconiothyrium</taxon>
    </lineage>
</organism>
<dbReference type="EMBL" id="JAKJXO020000010">
    <property type="protein sequence ID" value="KAL1599503.1"/>
    <property type="molecule type" value="Genomic_DNA"/>
</dbReference>
<dbReference type="Pfam" id="PF11991">
    <property type="entry name" value="Trp_DMAT"/>
    <property type="match status" value="1"/>
</dbReference>
<sequence length="358" mass="40845">MSRDGSATNASKWTYAIAGTLQRMLEYAGYTETSVVTQLNFFSKYVAPILGPFIDEHSDGAQWQSFMTDSHTPIELSWSWSASAKLPQVRYSVDPIPNVFTKKNNASNIEATREFLRKSAPSIPGLKTDLYDYMLRKLCIDSHNAANIPRSQQFLGFDLKNHEVALKAYFLPQRRVLQSGLSTLDLTKSTMKQITFFDSELENAMKVMLDYLSLDSTVHLETEIIAIDCAEARKSRIKIYFRTRNTSLSSVLDVMTLGGRLPALSPENERSLRELWISVLNLRSDEQKLRSVSHRTAGILYYMEFRLDTHFPKPKLYIPVRHYGINDYRIAHGLSQFLEKRGKGFANGTTYLQGVQRL</sequence>
<keyword evidence="4" id="KW-1185">Reference proteome</keyword>
<dbReference type="InterPro" id="IPR017795">
    <property type="entry name" value="ABBA_NscD-like"/>
</dbReference>
<accession>A0ABR3R5L8</accession>
<evidence type="ECO:0000256" key="2">
    <source>
        <dbReference type="ARBA" id="ARBA00022679"/>
    </source>
</evidence>
<evidence type="ECO:0000313" key="3">
    <source>
        <dbReference type="EMBL" id="KAL1599503.1"/>
    </source>
</evidence>
<dbReference type="PANTHER" id="PTHR40627:SF4">
    <property type="entry name" value="PRENYLTRANSFERASE ASQH1-RELATED"/>
    <property type="match status" value="1"/>
</dbReference>
<protein>
    <submittedName>
        <fullName evidence="3">Uncharacterized protein</fullName>
    </submittedName>
</protein>
<dbReference type="Proteomes" id="UP001521785">
    <property type="component" value="Unassembled WGS sequence"/>
</dbReference>
<name>A0ABR3R5L8_9PLEO</name>
<dbReference type="NCBIfam" id="TIGR03429">
    <property type="entry name" value="arom_pren_DMATS"/>
    <property type="match status" value="1"/>
</dbReference>